<feature type="domain" description="Pellino FHA" evidence="2">
    <location>
        <begin position="6"/>
        <end position="142"/>
    </location>
</feature>
<sequence length="149" mass="16474">MPTPEGIRNPDRPSVFYTLSRNEAVVVDYIPDTKIDMFQVGRSTNSNIDLVVSEPHRSSLTPVPGNPKINQSVFSSDDDSLPPVISLADAFPKPRPADNVDRLLPVSAVSRFACRICVERDPPHTARIYAAGFDESNHIILGVCLFYHL</sequence>
<dbReference type="GO" id="GO:0061630">
    <property type="term" value="F:ubiquitin protein ligase activity"/>
    <property type="evidence" value="ECO:0007669"/>
    <property type="project" value="InterPro"/>
</dbReference>
<proteinExistence type="predicted"/>
<dbReference type="Pfam" id="PF04710">
    <property type="entry name" value="Pellino_FHA"/>
    <property type="match status" value="1"/>
</dbReference>
<keyword evidence="4" id="KW-1185">Reference proteome</keyword>
<accession>A0A8E0S1M8</accession>
<dbReference type="OrthoDB" id="8801906at2759"/>
<dbReference type="Proteomes" id="UP000728185">
    <property type="component" value="Unassembled WGS sequence"/>
</dbReference>
<dbReference type="InterPro" id="IPR006800">
    <property type="entry name" value="Pellino_fam"/>
</dbReference>
<dbReference type="GO" id="GO:0000209">
    <property type="term" value="P:protein polyubiquitination"/>
    <property type="evidence" value="ECO:0007669"/>
    <property type="project" value="InterPro"/>
</dbReference>
<gene>
    <name evidence="3" type="ORF">FBUS_02225</name>
</gene>
<dbReference type="PANTHER" id="PTHR12098">
    <property type="entry name" value="E3 UBIQUITIN-PROTEIN LIGASE PELLINO-RELATED"/>
    <property type="match status" value="1"/>
</dbReference>
<dbReference type="EMBL" id="LUCM01001910">
    <property type="protein sequence ID" value="KAA0198160.1"/>
    <property type="molecule type" value="Genomic_DNA"/>
</dbReference>
<protein>
    <recommendedName>
        <fullName evidence="2">Pellino FHA domain-containing protein</fullName>
    </recommendedName>
</protein>
<evidence type="ECO:0000313" key="3">
    <source>
        <dbReference type="EMBL" id="KAA0198160.1"/>
    </source>
</evidence>
<dbReference type="GO" id="GO:0008592">
    <property type="term" value="P:regulation of Toll signaling pathway"/>
    <property type="evidence" value="ECO:0007669"/>
    <property type="project" value="InterPro"/>
</dbReference>
<evidence type="ECO:0000259" key="2">
    <source>
        <dbReference type="Pfam" id="PF04710"/>
    </source>
</evidence>
<name>A0A8E0S1M8_9TREM</name>
<reference evidence="3" key="1">
    <citation type="submission" date="2019-05" db="EMBL/GenBank/DDBJ databases">
        <title>Annotation for the trematode Fasciolopsis buski.</title>
        <authorList>
            <person name="Choi Y.-J."/>
        </authorList>
    </citation>
    <scope>NUCLEOTIDE SEQUENCE</scope>
    <source>
        <strain evidence="3">HT</strain>
        <tissue evidence="3">Whole worm</tissue>
    </source>
</reference>
<evidence type="ECO:0000313" key="4">
    <source>
        <dbReference type="Proteomes" id="UP000728185"/>
    </source>
</evidence>
<organism evidence="3 4">
    <name type="scientific">Fasciolopsis buskii</name>
    <dbReference type="NCBI Taxonomy" id="27845"/>
    <lineage>
        <taxon>Eukaryota</taxon>
        <taxon>Metazoa</taxon>
        <taxon>Spiralia</taxon>
        <taxon>Lophotrochozoa</taxon>
        <taxon>Platyhelminthes</taxon>
        <taxon>Trematoda</taxon>
        <taxon>Digenea</taxon>
        <taxon>Plagiorchiida</taxon>
        <taxon>Echinostomata</taxon>
        <taxon>Echinostomatoidea</taxon>
        <taxon>Fasciolidae</taxon>
        <taxon>Fasciolopsis</taxon>
    </lineage>
</organism>
<feature type="region of interest" description="Disordered" evidence="1">
    <location>
        <begin position="56"/>
        <end position="78"/>
    </location>
</feature>
<dbReference type="InterPro" id="IPR048334">
    <property type="entry name" value="Pellino_FHA"/>
</dbReference>
<comment type="caution">
    <text evidence="3">The sequence shown here is derived from an EMBL/GenBank/DDBJ whole genome shotgun (WGS) entry which is preliminary data.</text>
</comment>
<evidence type="ECO:0000256" key="1">
    <source>
        <dbReference type="SAM" id="MobiDB-lite"/>
    </source>
</evidence>
<dbReference type="AlphaFoldDB" id="A0A8E0S1M8"/>
<dbReference type="PANTHER" id="PTHR12098:SF2">
    <property type="entry name" value="PROTEIN PELLINO"/>
    <property type="match status" value="1"/>
</dbReference>